<accession>A0A239ZKR8</accession>
<evidence type="ECO:0000313" key="4">
    <source>
        <dbReference type="Proteomes" id="UP000250223"/>
    </source>
</evidence>
<dbReference type="RefSeq" id="WP_095177498.1">
    <property type="nucleotide sequence ID" value="NZ_CP173238.1"/>
</dbReference>
<feature type="transmembrane region" description="Helical" evidence="1">
    <location>
        <begin position="31"/>
        <end position="49"/>
    </location>
</feature>
<dbReference type="Proteomes" id="UP000528432">
    <property type="component" value="Unassembled WGS sequence"/>
</dbReference>
<organism evidence="2 5">
    <name type="scientific">Clostridium cochlearium</name>
    <dbReference type="NCBI Taxonomy" id="1494"/>
    <lineage>
        <taxon>Bacteria</taxon>
        <taxon>Bacillati</taxon>
        <taxon>Bacillota</taxon>
        <taxon>Clostridia</taxon>
        <taxon>Eubacteriales</taxon>
        <taxon>Clostridiaceae</taxon>
        <taxon>Clostridium</taxon>
    </lineage>
</organism>
<dbReference type="Proteomes" id="UP000250223">
    <property type="component" value="Unassembled WGS sequence"/>
</dbReference>
<evidence type="ECO:0000256" key="1">
    <source>
        <dbReference type="SAM" id="Phobius"/>
    </source>
</evidence>
<dbReference type="AlphaFoldDB" id="A0A239ZKR8"/>
<keyword evidence="1" id="KW-0472">Membrane</keyword>
<evidence type="ECO:0000313" key="2">
    <source>
        <dbReference type="EMBL" id="NOH17096.1"/>
    </source>
</evidence>
<gene>
    <name evidence="2" type="ORF">HMJ28_12050</name>
    <name evidence="3" type="ORF">NCTC13028_02501</name>
</gene>
<keyword evidence="1" id="KW-0812">Transmembrane</keyword>
<dbReference type="GeneID" id="70576644"/>
<keyword evidence="1" id="KW-1133">Transmembrane helix</keyword>
<sequence>MDFINRNINTLIKMIISIGIIMLAFSLITTVLPFILLLIAAIFGVNFLIKKFNKIRNNVKYNNNKIDIEEVKNEEKVFNGEVIDVEYREVE</sequence>
<reference evidence="3 4" key="1">
    <citation type="submission" date="2018-06" db="EMBL/GenBank/DDBJ databases">
        <authorList>
            <consortium name="Pathogen Informatics"/>
            <person name="Doyle S."/>
        </authorList>
    </citation>
    <scope>NUCLEOTIDE SEQUENCE [LARGE SCALE GENOMIC DNA]</scope>
    <source>
        <strain evidence="3 4">NCTC13028</strain>
    </source>
</reference>
<evidence type="ECO:0000313" key="5">
    <source>
        <dbReference type="Proteomes" id="UP000528432"/>
    </source>
</evidence>
<protein>
    <submittedName>
        <fullName evidence="2">Uncharacterized protein</fullName>
    </submittedName>
</protein>
<dbReference type="EMBL" id="UAWC01000027">
    <property type="protein sequence ID" value="SQB36635.1"/>
    <property type="molecule type" value="Genomic_DNA"/>
</dbReference>
<name>A0A239ZKR8_CLOCO</name>
<dbReference type="EMBL" id="JABFIF010000034">
    <property type="protein sequence ID" value="NOH17096.1"/>
    <property type="molecule type" value="Genomic_DNA"/>
</dbReference>
<reference evidence="2 5" key="2">
    <citation type="submission" date="2020-05" db="EMBL/GenBank/DDBJ databases">
        <title>Draft genome sequence of Clostridium cochlearium strain AGROS13 isolated from a sheep dairy farm in New Zealand.</title>
        <authorList>
            <person name="Gupta T.B."/>
            <person name="Jauregui R."/>
            <person name="Risson A.N."/>
            <person name="Brightwell G."/>
            <person name="Maclean P."/>
        </authorList>
    </citation>
    <scope>NUCLEOTIDE SEQUENCE [LARGE SCALE GENOMIC DNA]</scope>
    <source>
        <strain evidence="2 5">AGROS13</strain>
    </source>
</reference>
<evidence type="ECO:0000313" key="3">
    <source>
        <dbReference type="EMBL" id="SQB36635.1"/>
    </source>
</evidence>
<proteinExistence type="predicted"/>